<dbReference type="STRING" id="445932.Emin_1319"/>
<dbReference type="InterPro" id="IPR047084">
    <property type="entry name" value="GFAT_N"/>
</dbReference>
<dbReference type="GO" id="GO:0097367">
    <property type="term" value="F:carbohydrate derivative binding"/>
    <property type="evidence" value="ECO:0007669"/>
    <property type="project" value="InterPro"/>
</dbReference>
<dbReference type="KEGG" id="emi:Emin_1319"/>
<evidence type="ECO:0000256" key="7">
    <source>
        <dbReference type="ARBA" id="ARBA00022679"/>
    </source>
</evidence>
<accession>B2KEC3</accession>
<feature type="domain" description="Glutamine amidotransferase type-2" evidence="11">
    <location>
        <begin position="2"/>
        <end position="225"/>
    </location>
</feature>
<evidence type="ECO:0000256" key="9">
    <source>
        <dbReference type="ARBA" id="ARBA00022962"/>
    </source>
</evidence>
<organism evidence="13 14">
    <name type="scientific">Elusimicrobium minutum (strain Pei191)</name>
    <dbReference type="NCBI Taxonomy" id="445932"/>
    <lineage>
        <taxon>Bacteria</taxon>
        <taxon>Pseudomonadati</taxon>
        <taxon>Elusimicrobiota</taxon>
        <taxon>Elusimicrobia</taxon>
        <taxon>Elusimicrobiales</taxon>
        <taxon>Elusimicrobiaceae</taxon>
        <taxon>Elusimicrobium</taxon>
    </lineage>
</organism>
<dbReference type="InterPro" id="IPR017932">
    <property type="entry name" value="GATase_2_dom"/>
</dbReference>
<keyword evidence="5 10" id="KW-0963">Cytoplasm</keyword>
<feature type="initiator methionine" description="Removed" evidence="10">
    <location>
        <position position="1"/>
    </location>
</feature>
<protein>
    <recommendedName>
        <fullName evidence="4 10">Glutamine--fructose-6-phosphate aminotransferase [isomerizing]</fullName>
        <ecNumber evidence="3 10">2.6.1.16</ecNumber>
    </recommendedName>
    <alternativeName>
        <fullName evidence="10">D-fructose-6-phosphate amidotransferase</fullName>
    </alternativeName>
    <alternativeName>
        <fullName evidence="10">GFAT</fullName>
    </alternativeName>
    <alternativeName>
        <fullName evidence="10">Glucosamine-6-phosphate synthase</fullName>
    </alternativeName>
    <alternativeName>
        <fullName evidence="10">Hexosephosphate aminotransferase</fullName>
    </alternativeName>
    <alternativeName>
        <fullName evidence="10">L-glutamine--D-fructose-6-phosphate amidotransferase</fullName>
    </alternativeName>
</protein>
<dbReference type="Gene3D" id="3.60.20.10">
    <property type="entry name" value="Glutamine Phosphoribosylpyrophosphate, subunit 1, domain 1"/>
    <property type="match status" value="1"/>
</dbReference>
<feature type="domain" description="SIS" evidence="12">
    <location>
        <begin position="289"/>
        <end position="428"/>
    </location>
</feature>
<dbReference type="InterPro" id="IPR001347">
    <property type="entry name" value="SIS_dom"/>
</dbReference>
<evidence type="ECO:0000313" key="14">
    <source>
        <dbReference type="Proteomes" id="UP000001029"/>
    </source>
</evidence>
<evidence type="ECO:0000256" key="6">
    <source>
        <dbReference type="ARBA" id="ARBA00022576"/>
    </source>
</evidence>
<comment type="catalytic activity">
    <reaction evidence="1 10">
        <text>D-fructose 6-phosphate + L-glutamine = D-glucosamine 6-phosphate + L-glutamate</text>
        <dbReference type="Rhea" id="RHEA:13237"/>
        <dbReference type="ChEBI" id="CHEBI:29985"/>
        <dbReference type="ChEBI" id="CHEBI:58359"/>
        <dbReference type="ChEBI" id="CHEBI:58725"/>
        <dbReference type="ChEBI" id="CHEBI:61527"/>
        <dbReference type="EC" id="2.6.1.16"/>
    </reaction>
</comment>
<name>B2KEC3_ELUMP</name>
<dbReference type="InterPro" id="IPR005855">
    <property type="entry name" value="GFAT"/>
</dbReference>
<dbReference type="EMBL" id="CP001055">
    <property type="protein sequence ID" value="ACC98869.1"/>
    <property type="molecule type" value="Genomic_DNA"/>
</dbReference>
<evidence type="ECO:0000259" key="12">
    <source>
        <dbReference type="PROSITE" id="PS51464"/>
    </source>
</evidence>
<comment type="subcellular location">
    <subcellularLocation>
        <location evidence="2 10">Cytoplasm</location>
    </subcellularLocation>
</comment>
<sequence length="614" mass="67182">MCGIIGYTGKKAASKIIIEGLRNLEYRGYDSAGIAALENGQLKRLRAVGKVKELETSLLKNKLSSLCAVGHTRWATHGKPSENNSHPHTDCGGNIAVVHNGIIENYLSLKEDLKKKGHKFKSETDTEVIAHLLEENLKTVKNLTAEQKLFEAVRKTAKQISGAFAVGIIWTGAPGIIVGIRKQSPLVAGIGDGESFLASDVTAFLKHTNKVVFLEDNEIVVARQNNISFYDENGKEKKPLITQIKWNTAQAEKGGYKHFMLKEIYEQPDAVADTLRFGVEDMPSVFGMSGKQIKNIKKIQIIACGTAYHAGLCSKYFIEEYSGIPVEVDYASEYKYRFVPSTPGTLAIAVSQSGETADTIAAMKKAKEAGFKTLAICNVLGSTLTRMADHTFFTRCGLEISVASTKAFTSQLAALYGLAVFLGFQRGVLNSAQFKKYSTEFFALPRLLENTIKNTAEAVKKTAKKIYKEKTFVFLGRSANYPIALEGALKLKEISYLHAEGFPGGEIKHGPIAIIDSHVPVFVLAPKDNLFEKMLSACEETAARGAKVIAVTDKKGAEILGKKVFALVKIPEANSFLTAILNAVVVQFFAYYIADLRKCEIDQPRNLAKSVTVE</sequence>
<evidence type="ECO:0000256" key="8">
    <source>
        <dbReference type="ARBA" id="ARBA00022737"/>
    </source>
</evidence>
<dbReference type="GO" id="GO:0005975">
    <property type="term" value="P:carbohydrate metabolic process"/>
    <property type="evidence" value="ECO:0007669"/>
    <property type="project" value="UniProtKB-UniRule"/>
</dbReference>
<dbReference type="CDD" id="cd05008">
    <property type="entry name" value="SIS_GlmS_GlmD_1"/>
    <property type="match status" value="1"/>
</dbReference>
<feature type="domain" description="SIS" evidence="12">
    <location>
        <begin position="462"/>
        <end position="604"/>
    </location>
</feature>
<comment type="function">
    <text evidence="10">Catalyzes the first step in hexosamine metabolism, converting fructose-6P into glucosamine-6P using glutamine as a nitrogen source.</text>
</comment>
<evidence type="ECO:0000256" key="3">
    <source>
        <dbReference type="ARBA" id="ARBA00012916"/>
    </source>
</evidence>
<dbReference type="AlphaFoldDB" id="B2KEC3"/>
<keyword evidence="14" id="KW-1185">Reference proteome</keyword>
<dbReference type="NCBIfam" id="TIGR01135">
    <property type="entry name" value="glmS"/>
    <property type="match status" value="1"/>
</dbReference>
<keyword evidence="7 10" id="KW-0808">Transferase</keyword>
<dbReference type="PROSITE" id="PS51464">
    <property type="entry name" value="SIS"/>
    <property type="match status" value="2"/>
</dbReference>
<dbReference type="CDD" id="cd00714">
    <property type="entry name" value="GFAT"/>
    <property type="match status" value="1"/>
</dbReference>
<evidence type="ECO:0000313" key="13">
    <source>
        <dbReference type="EMBL" id="ACC98869.1"/>
    </source>
</evidence>
<dbReference type="Gene3D" id="3.40.50.10490">
    <property type="entry name" value="Glucose-6-phosphate isomerase like protein, domain 1"/>
    <property type="match status" value="2"/>
</dbReference>
<keyword evidence="9" id="KW-0315">Glutamine amidotransferase</keyword>
<dbReference type="InterPro" id="IPR029055">
    <property type="entry name" value="Ntn_hydrolases_N"/>
</dbReference>
<evidence type="ECO:0000256" key="1">
    <source>
        <dbReference type="ARBA" id="ARBA00001031"/>
    </source>
</evidence>
<dbReference type="GO" id="GO:0046349">
    <property type="term" value="P:amino sugar biosynthetic process"/>
    <property type="evidence" value="ECO:0007669"/>
    <property type="project" value="UniProtKB-ARBA"/>
</dbReference>
<dbReference type="GO" id="GO:0006047">
    <property type="term" value="P:UDP-N-acetylglucosamine metabolic process"/>
    <property type="evidence" value="ECO:0007669"/>
    <property type="project" value="TreeGrafter"/>
</dbReference>
<dbReference type="Pfam" id="PF01380">
    <property type="entry name" value="SIS"/>
    <property type="match status" value="2"/>
</dbReference>
<keyword evidence="8" id="KW-0677">Repeat</keyword>
<dbReference type="Pfam" id="PF13522">
    <property type="entry name" value="GATase_6"/>
    <property type="match status" value="1"/>
</dbReference>
<reference evidence="13 14" key="1">
    <citation type="journal article" date="2009" name="Appl. Environ. Microbiol.">
        <title>Genomic analysis of 'Elusimicrobium minutum,' the first cultivated representative of the phylum 'Elusimicrobia' (formerly termite group 1).</title>
        <authorList>
            <person name="Herlemann D.P.R."/>
            <person name="Geissinger O."/>
            <person name="Ikeda-Ohtsubo W."/>
            <person name="Kunin V."/>
            <person name="Sun H."/>
            <person name="Lapidus A."/>
            <person name="Hugenholtz P."/>
            <person name="Brune A."/>
        </authorList>
    </citation>
    <scope>NUCLEOTIDE SEQUENCE [LARGE SCALE GENOMIC DNA]</scope>
    <source>
        <strain evidence="13 14">Pei191</strain>
    </source>
</reference>
<dbReference type="Proteomes" id="UP000001029">
    <property type="component" value="Chromosome"/>
</dbReference>
<evidence type="ECO:0000256" key="10">
    <source>
        <dbReference type="HAMAP-Rule" id="MF_00164"/>
    </source>
</evidence>
<dbReference type="OrthoDB" id="106547at2"/>
<keyword evidence="6 10" id="KW-0032">Aminotransferase</keyword>
<dbReference type="PANTHER" id="PTHR10937:SF0">
    <property type="entry name" value="GLUTAMINE--FRUCTOSE-6-PHOSPHATE TRANSAMINASE (ISOMERIZING)"/>
    <property type="match status" value="1"/>
</dbReference>
<dbReference type="InterPro" id="IPR035490">
    <property type="entry name" value="GlmS/FrlB_SIS"/>
</dbReference>
<dbReference type="PROSITE" id="PS51278">
    <property type="entry name" value="GATASE_TYPE_2"/>
    <property type="match status" value="1"/>
</dbReference>
<dbReference type="FunFam" id="3.40.50.10490:FF:000001">
    <property type="entry name" value="Glutamine--fructose-6-phosphate aminotransferase [isomerizing]"/>
    <property type="match status" value="1"/>
</dbReference>
<evidence type="ECO:0000256" key="5">
    <source>
        <dbReference type="ARBA" id="ARBA00022490"/>
    </source>
</evidence>
<dbReference type="HAMAP" id="MF_00164">
    <property type="entry name" value="GlmS"/>
    <property type="match status" value="1"/>
</dbReference>
<gene>
    <name evidence="10" type="primary">glmS</name>
    <name evidence="13" type="ordered locus">Emin_1319</name>
</gene>
<evidence type="ECO:0000256" key="4">
    <source>
        <dbReference type="ARBA" id="ARBA00016090"/>
    </source>
</evidence>
<dbReference type="SUPFAM" id="SSF53697">
    <property type="entry name" value="SIS domain"/>
    <property type="match status" value="1"/>
</dbReference>
<dbReference type="InterPro" id="IPR046348">
    <property type="entry name" value="SIS_dom_sf"/>
</dbReference>
<dbReference type="CDD" id="cd05009">
    <property type="entry name" value="SIS_GlmS_GlmD_2"/>
    <property type="match status" value="1"/>
</dbReference>
<dbReference type="GO" id="GO:0006002">
    <property type="term" value="P:fructose 6-phosphate metabolic process"/>
    <property type="evidence" value="ECO:0007669"/>
    <property type="project" value="TreeGrafter"/>
</dbReference>
<dbReference type="FunFam" id="3.40.50.10490:FF:000002">
    <property type="entry name" value="Glutamine--fructose-6-phosphate aminotransferase [isomerizing]"/>
    <property type="match status" value="1"/>
</dbReference>
<feature type="active site" description="Nucleophile; for GATase activity" evidence="10">
    <location>
        <position position="2"/>
    </location>
</feature>
<dbReference type="HOGENOM" id="CLU_012520_5_2_0"/>
<dbReference type="RefSeq" id="WP_012415484.1">
    <property type="nucleotide sequence ID" value="NC_010644.1"/>
</dbReference>
<dbReference type="EC" id="2.6.1.16" evidence="3 10"/>
<dbReference type="SUPFAM" id="SSF56235">
    <property type="entry name" value="N-terminal nucleophile aminohydrolases (Ntn hydrolases)"/>
    <property type="match status" value="1"/>
</dbReference>
<evidence type="ECO:0000256" key="2">
    <source>
        <dbReference type="ARBA" id="ARBA00004496"/>
    </source>
</evidence>
<dbReference type="GO" id="GO:0004360">
    <property type="term" value="F:glutamine-fructose-6-phosphate transaminase (isomerizing) activity"/>
    <property type="evidence" value="ECO:0007669"/>
    <property type="project" value="UniProtKB-UniRule"/>
</dbReference>
<dbReference type="InterPro" id="IPR035466">
    <property type="entry name" value="GlmS/AgaS_SIS"/>
</dbReference>
<proteinExistence type="inferred from homology"/>
<feature type="active site" description="For Fru-6P isomerization activity" evidence="10">
    <location>
        <position position="609"/>
    </location>
</feature>
<dbReference type="NCBIfam" id="NF001484">
    <property type="entry name" value="PRK00331.1"/>
    <property type="match status" value="1"/>
</dbReference>
<dbReference type="PANTHER" id="PTHR10937">
    <property type="entry name" value="GLUCOSAMINE--FRUCTOSE-6-PHOSPHATE AMINOTRANSFERASE, ISOMERIZING"/>
    <property type="match status" value="1"/>
</dbReference>
<dbReference type="FunFam" id="3.60.20.10:FF:000006">
    <property type="entry name" value="Glutamine--fructose-6-phosphate aminotransferase [isomerizing]"/>
    <property type="match status" value="1"/>
</dbReference>
<evidence type="ECO:0000259" key="11">
    <source>
        <dbReference type="PROSITE" id="PS51278"/>
    </source>
</evidence>
<dbReference type="GO" id="GO:0005829">
    <property type="term" value="C:cytosol"/>
    <property type="evidence" value="ECO:0007669"/>
    <property type="project" value="TreeGrafter"/>
</dbReference>
<dbReference type="GO" id="GO:0006487">
    <property type="term" value="P:protein N-linked glycosylation"/>
    <property type="evidence" value="ECO:0007669"/>
    <property type="project" value="TreeGrafter"/>
</dbReference>
<comment type="subunit">
    <text evidence="10">Homodimer.</text>
</comment>